<proteinExistence type="predicted"/>
<evidence type="ECO:0000313" key="1">
    <source>
        <dbReference type="EMBL" id="QDH24910.1"/>
    </source>
</evidence>
<dbReference type="CDD" id="cd00257">
    <property type="entry name" value="beta-trefoil_FSCN-like"/>
    <property type="match status" value="1"/>
</dbReference>
<dbReference type="KEGG" id="ntn:D5366_06425"/>
<dbReference type="InterPro" id="IPR008999">
    <property type="entry name" value="Actin-crosslinking"/>
</dbReference>
<evidence type="ECO:0008006" key="3">
    <source>
        <dbReference type="Google" id="ProtNLM"/>
    </source>
</evidence>
<dbReference type="EMBL" id="CP032485">
    <property type="protein sequence ID" value="QDH24910.1"/>
    <property type="molecule type" value="Genomic_DNA"/>
</dbReference>
<dbReference type="SUPFAM" id="SSF53474">
    <property type="entry name" value="alpha/beta-Hydrolases"/>
    <property type="match status" value="1"/>
</dbReference>
<protein>
    <recommendedName>
        <fullName evidence="3">Alpha/beta hydrolase</fullName>
    </recommendedName>
</protein>
<dbReference type="OrthoDB" id="7247356at2"/>
<dbReference type="AlphaFoldDB" id="A0A4Y6V8A0"/>
<accession>A0A4Y6V8A0</accession>
<dbReference type="InterPro" id="IPR029058">
    <property type="entry name" value="AB_hydrolase_fold"/>
</dbReference>
<reference evidence="1 2" key="1">
    <citation type="submission" date="2018-09" db="EMBL/GenBank/DDBJ databases">
        <title>The complete genome sequence of Neokomagataea tanensis NBRC 106556(T).</title>
        <authorList>
            <person name="Chua K.-O."/>
            <person name="See-Too W.-S."/>
            <person name="Hong K.-W."/>
            <person name="Yin W.-F."/>
            <person name="Chan K.-G."/>
        </authorList>
    </citation>
    <scope>NUCLEOTIDE SEQUENCE [LARGE SCALE GENOMIC DNA]</scope>
    <source>
        <strain evidence="2">AH13 \ NBRC 106556</strain>
    </source>
</reference>
<dbReference type="Proteomes" id="UP000317214">
    <property type="component" value="Chromosome"/>
</dbReference>
<keyword evidence="2" id="KW-1185">Reference proteome</keyword>
<sequence>MAEENFSILYDDEYLRVIFLEQQNDSEELIITFGDMLLEAEGYCFFADQPLRKLKLPAIGFVAKEAHWYQRSSMLAAYKVLMPILGRFSRRILYGGSMGGYAAIKFSKLFAATHVVALCPQWSIDPAEWPGERAGWEGNFRDYMQGMSIKAGDVSGDIYVFADKFDDKDYRHFLKIKNSIEHVNFVNVPFVGHHVTGVFAGTSKLQELFYACVHNDMRGLYLFSRNTRKSFGFYAQTVQDLALDRFPNLFAKRVIAAQSPPGDVRIMPRIVSTLKDNNRAGDAKALVDQCFARLHIGDSSGSILFMCCVMLGEQVVLVGHHGKVLAVDAASMQLIQVDRNYRPWQFPICVNPRTTSHIWTVQQEHNIFIEACVDNRVSLGYGTTRDTMEVELVPCGRGRFYVKNNGRYLCAEPDGKVMLNRPDAQAWEEFHFEVL</sequence>
<evidence type="ECO:0000313" key="2">
    <source>
        <dbReference type="Proteomes" id="UP000317214"/>
    </source>
</evidence>
<organism evidence="1 2">
    <name type="scientific">Neokomagataea tanensis</name>
    <dbReference type="NCBI Taxonomy" id="661191"/>
    <lineage>
        <taxon>Bacteria</taxon>
        <taxon>Pseudomonadati</taxon>
        <taxon>Pseudomonadota</taxon>
        <taxon>Alphaproteobacteria</taxon>
        <taxon>Acetobacterales</taxon>
        <taxon>Acetobacteraceae</taxon>
        <taxon>Neokomagataea</taxon>
    </lineage>
</organism>
<gene>
    <name evidence="1" type="ORF">D5366_06425</name>
</gene>
<dbReference type="RefSeq" id="WP_141492757.1">
    <property type="nucleotide sequence ID" value="NZ_CP032485.1"/>
</dbReference>
<dbReference type="SUPFAM" id="SSF50405">
    <property type="entry name" value="Actin-crosslinking proteins"/>
    <property type="match status" value="1"/>
</dbReference>
<dbReference type="Gene3D" id="2.80.10.50">
    <property type="match status" value="1"/>
</dbReference>
<name>A0A4Y6V8A0_9PROT</name>